<name>A0A2H3NN22_9BACT</name>
<proteinExistence type="predicted"/>
<feature type="compositionally biased region" description="Low complexity" evidence="1">
    <location>
        <begin position="158"/>
        <end position="189"/>
    </location>
</feature>
<accession>A0A2H3NN22</accession>
<evidence type="ECO:0000313" key="2">
    <source>
        <dbReference type="EMBL" id="PEN07929.1"/>
    </source>
</evidence>
<dbReference type="AlphaFoldDB" id="A0A2H3NN22"/>
<evidence type="ECO:0000256" key="1">
    <source>
        <dbReference type="SAM" id="MobiDB-lite"/>
    </source>
</evidence>
<dbReference type="Proteomes" id="UP000221024">
    <property type="component" value="Unassembled WGS sequence"/>
</dbReference>
<organism evidence="2 3">
    <name type="scientific">Longimonas halophila</name>
    <dbReference type="NCBI Taxonomy" id="1469170"/>
    <lineage>
        <taxon>Bacteria</taxon>
        <taxon>Pseudomonadati</taxon>
        <taxon>Rhodothermota</taxon>
        <taxon>Rhodothermia</taxon>
        <taxon>Rhodothermales</taxon>
        <taxon>Salisaetaceae</taxon>
        <taxon>Longimonas</taxon>
    </lineage>
</organism>
<dbReference type="RefSeq" id="WP_098061652.1">
    <property type="nucleotide sequence ID" value="NZ_PDEP01000004.1"/>
</dbReference>
<gene>
    <name evidence="2" type="ORF">CRI93_05650</name>
</gene>
<feature type="region of interest" description="Disordered" evidence="1">
    <location>
        <begin position="136"/>
        <end position="190"/>
    </location>
</feature>
<evidence type="ECO:0000313" key="3">
    <source>
        <dbReference type="Proteomes" id="UP000221024"/>
    </source>
</evidence>
<comment type="caution">
    <text evidence="2">The sequence shown here is derived from an EMBL/GenBank/DDBJ whole genome shotgun (WGS) entry which is preliminary data.</text>
</comment>
<sequence>MATSSAFAFVPDAWDALRDEAMRAEATVAVHPDVARWRAYRALDMVLATIEAYEGFPPQHRPLAERLTHGAFNTWLKSHPAPVKMWMHRIRQAGMVGAHVDSEWARSVEDAQRVVETLHKLLWWLVDTYDTVPADERPPITWSALDTPSSSEGEHTGAASPNEPDAASEAPAAPTASASAPTDTASPTNVRNDEVRQWIAALRQVAPHTPTAQRAAQRVLKHIHTANTALLTPFSTDA</sequence>
<dbReference type="EMBL" id="PDEP01000004">
    <property type="protein sequence ID" value="PEN07929.1"/>
    <property type="molecule type" value="Genomic_DNA"/>
</dbReference>
<protein>
    <recommendedName>
        <fullName evidence="4">DUF4145 domain-containing protein</fullName>
    </recommendedName>
</protein>
<evidence type="ECO:0008006" key="4">
    <source>
        <dbReference type="Google" id="ProtNLM"/>
    </source>
</evidence>
<keyword evidence="3" id="KW-1185">Reference proteome</keyword>
<reference evidence="2 3" key="1">
    <citation type="submission" date="2017-10" db="EMBL/GenBank/DDBJ databases">
        <title>Draft genome of Longimonas halophila.</title>
        <authorList>
            <person name="Goh K.M."/>
            <person name="Shamsir M.S."/>
            <person name="Lim S.W."/>
        </authorList>
    </citation>
    <scope>NUCLEOTIDE SEQUENCE [LARGE SCALE GENOMIC DNA]</scope>
    <source>
        <strain evidence="2 3">KCTC 42399</strain>
    </source>
</reference>